<gene>
    <name evidence="2" type="ORF">L798_04206</name>
</gene>
<dbReference type="eggNOG" id="KOG3712">
    <property type="taxonomic scope" value="Eukaryota"/>
</dbReference>
<dbReference type="InterPro" id="IPR039779">
    <property type="entry name" value="RFX-like"/>
</dbReference>
<dbReference type="PANTHER" id="PTHR12619:SF5">
    <property type="entry name" value="TRANSCRIPTION FACTOR RFX4"/>
    <property type="match status" value="1"/>
</dbReference>
<keyword evidence="3" id="KW-1185">Reference proteome</keyword>
<feature type="domain" description="RFX1-4/6/8-like BCD" evidence="1">
    <location>
        <begin position="1"/>
        <end position="246"/>
    </location>
</feature>
<accession>A0A067RNG3</accession>
<dbReference type="PANTHER" id="PTHR12619">
    <property type="entry name" value="RFX TRANSCRIPTION FACTOR FAMILY"/>
    <property type="match status" value="1"/>
</dbReference>
<dbReference type="EMBL" id="KK852564">
    <property type="protein sequence ID" value="KDR21264.1"/>
    <property type="molecule type" value="Genomic_DNA"/>
</dbReference>
<protein>
    <submittedName>
        <fullName evidence="2">Transcription factor RFX4</fullName>
    </submittedName>
</protein>
<proteinExistence type="predicted"/>
<sequence>MYRAHCLRVFNSIYRNELDEVKEFLQHFWKEVPLHFIGILGSNAVVNMVGVCDSVLYRSIAGIFVPSTRKTSPAPSTMLMKLVPLIDGWFYTMLASLPANLCTIKRNLAHHFCRVLRRLISLNEIWLSVAELLKNKDSFSKMLADWRGTDVEQICSEVAFGIKWPESRHVMMSLFKEFEYLLESQVGVDILVQWFETVVERCVTTAARERGCPVRRISHHFLLIWVTVGARVLRDLTLTSTNSLGESCMVI</sequence>
<dbReference type="GO" id="GO:0000978">
    <property type="term" value="F:RNA polymerase II cis-regulatory region sequence-specific DNA binding"/>
    <property type="evidence" value="ECO:0007669"/>
    <property type="project" value="TreeGrafter"/>
</dbReference>
<dbReference type="GO" id="GO:0000981">
    <property type="term" value="F:DNA-binding transcription factor activity, RNA polymerase II-specific"/>
    <property type="evidence" value="ECO:0007669"/>
    <property type="project" value="TreeGrafter"/>
</dbReference>
<dbReference type="Pfam" id="PF25340">
    <property type="entry name" value="BCD_RFX"/>
    <property type="match status" value="1"/>
</dbReference>
<evidence type="ECO:0000313" key="3">
    <source>
        <dbReference type="Proteomes" id="UP000027135"/>
    </source>
</evidence>
<evidence type="ECO:0000259" key="1">
    <source>
        <dbReference type="Pfam" id="PF25340"/>
    </source>
</evidence>
<reference evidence="2 3" key="1">
    <citation type="journal article" date="2014" name="Nat. Commun.">
        <title>Molecular traces of alternative social organization in a termite genome.</title>
        <authorList>
            <person name="Terrapon N."/>
            <person name="Li C."/>
            <person name="Robertson H.M."/>
            <person name="Ji L."/>
            <person name="Meng X."/>
            <person name="Booth W."/>
            <person name="Chen Z."/>
            <person name="Childers C.P."/>
            <person name="Glastad K.M."/>
            <person name="Gokhale K."/>
            <person name="Gowin J."/>
            <person name="Gronenberg W."/>
            <person name="Hermansen R.A."/>
            <person name="Hu H."/>
            <person name="Hunt B.G."/>
            <person name="Huylmans A.K."/>
            <person name="Khalil S.M."/>
            <person name="Mitchell R.D."/>
            <person name="Munoz-Torres M.C."/>
            <person name="Mustard J.A."/>
            <person name="Pan H."/>
            <person name="Reese J.T."/>
            <person name="Scharf M.E."/>
            <person name="Sun F."/>
            <person name="Vogel H."/>
            <person name="Xiao J."/>
            <person name="Yang W."/>
            <person name="Yang Z."/>
            <person name="Yang Z."/>
            <person name="Zhou J."/>
            <person name="Zhu J."/>
            <person name="Brent C.S."/>
            <person name="Elsik C.G."/>
            <person name="Goodisman M.A."/>
            <person name="Liberles D.A."/>
            <person name="Roe R.M."/>
            <person name="Vargo E.L."/>
            <person name="Vilcinskas A."/>
            <person name="Wang J."/>
            <person name="Bornberg-Bauer E."/>
            <person name="Korb J."/>
            <person name="Zhang G."/>
            <person name="Liebig J."/>
        </authorList>
    </citation>
    <scope>NUCLEOTIDE SEQUENCE [LARGE SCALE GENOMIC DNA]</scope>
    <source>
        <tissue evidence="2">Whole organism</tissue>
    </source>
</reference>
<evidence type="ECO:0000313" key="2">
    <source>
        <dbReference type="EMBL" id="KDR21264.1"/>
    </source>
</evidence>
<dbReference type="STRING" id="136037.A0A067RNG3"/>
<dbReference type="OMA" id="MEDSKSC"/>
<dbReference type="InParanoid" id="A0A067RNG3"/>
<dbReference type="Proteomes" id="UP000027135">
    <property type="component" value="Unassembled WGS sequence"/>
</dbReference>
<dbReference type="AlphaFoldDB" id="A0A067RNG3"/>
<dbReference type="InterPro" id="IPR057321">
    <property type="entry name" value="RFX1-4/6/8-like_BCD"/>
</dbReference>
<organism evidence="2 3">
    <name type="scientific">Zootermopsis nevadensis</name>
    <name type="common">Dampwood termite</name>
    <dbReference type="NCBI Taxonomy" id="136037"/>
    <lineage>
        <taxon>Eukaryota</taxon>
        <taxon>Metazoa</taxon>
        <taxon>Ecdysozoa</taxon>
        <taxon>Arthropoda</taxon>
        <taxon>Hexapoda</taxon>
        <taxon>Insecta</taxon>
        <taxon>Pterygota</taxon>
        <taxon>Neoptera</taxon>
        <taxon>Polyneoptera</taxon>
        <taxon>Dictyoptera</taxon>
        <taxon>Blattodea</taxon>
        <taxon>Blattoidea</taxon>
        <taxon>Termitoidae</taxon>
        <taxon>Termopsidae</taxon>
        <taxon>Zootermopsis</taxon>
    </lineage>
</organism>
<name>A0A067RNG3_ZOONE</name>